<evidence type="ECO:0000259" key="1">
    <source>
        <dbReference type="Pfam" id="PF13460"/>
    </source>
</evidence>
<evidence type="ECO:0000313" key="2">
    <source>
        <dbReference type="EMBL" id="MFC6725985.1"/>
    </source>
</evidence>
<sequence length="54" mass="5483">MDVLLLGASGRIGRRIATELLSRGHTVTGVSRSGSVEDVDDPAFTVVAGDAADA</sequence>
<feature type="non-terminal residue" evidence="2">
    <location>
        <position position="54"/>
    </location>
</feature>
<evidence type="ECO:0000313" key="3">
    <source>
        <dbReference type="Proteomes" id="UP001596328"/>
    </source>
</evidence>
<dbReference type="EMBL" id="JBHSWU010000818">
    <property type="protein sequence ID" value="MFC6725985.1"/>
    <property type="molecule type" value="Genomic_DNA"/>
</dbReference>
<dbReference type="Pfam" id="PF13460">
    <property type="entry name" value="NAD_binding_10"/>
    <property type="match status" value="1"/>
</dbReference>
<reference evidence="2 3" key="1">
    <citation type="journal article" date="2019" name="Int. J. Syst. Evol. Microbiol.">
        <title>The Global Catalogue of Microorganisms (GCM) 10K type strain sequencing project: providing services to taxonomists for standard genome sequencing and annotation.</title>
        <authorList>
            <consortium name="The Broad Institute Genomics Platform"/>
            <consortium name="The Broad Institute Genome Sequencing Center for Infectious Disease"/>
            <person name="Wu L."/>
            <person name="Ma J."/>
        </authorList>
    </citation>
    <scope>NUCLEOTIDE SEQUENCE [LARGE SCALE GENOMIC DNA]</scope>
    <source>
        <strain evidence="2 3">NBRC 111368</strain>
    </source>
</reference>
<dbReference type="SUPFAM" id="SSF51735">
    <property type="entry name" value="NAD(P)-binding Rossmann-fold domains"/>
    <property type="match status" value="1"/>
</dbReference>
<accession>A0ABD5S306</accession>
<dbReference type="AlphaFoldDB" id="A0ABD5S306"/>
<comment type="caution">
    <text evidence="2">The sequence shown here is derived from an EMBL/GenBank/DDBJ whole genome shotgun (WGS) entry which is preliminary data.</text>
</comment>
<dbReference type="Gene3D" id="3.40.50.720">
    <property type="entry name" value="NAD(P)-binding Rossmann-like Domain"/>
    <property type="match status" value="1"/>
</dbReference>
<feature type="domain" description="NAD(P)-binding" evidence="1">
    <location>
        <begin position="7"/>
        <end position="53"/>
    </location>
</feature>
<proteinExistence type="predicted"/>
<keyword evidence="3" id="KW-1185">Reference proteome</keyword>
<name>A0ABD5S306_9EURY</name>
<dbReference type="Proteomes" id="UP001596328">
    <property type="component" value="Unassembled WGS sequence"/>
</dbReference>
<dbReference type="InterPro" id="IPR036291">
    <property type="entry name" value="NAD(P)-bd_dom_sf"/>
</dbReference>
<organism evidence="2 3">
    <name type="scientific">Halobium palmae</name>
    <dbReference type="NCBI Taxonomy" id="1776492"/>
    <lineage>
        <taxon>Archaea</taxon>
        <taxon>Methanobacteriati</taxon>
        <taxon>Methanobacteriota</taxon>
        <taxon>Stenosarchaea group</taxon>
        <taxon>Halobacteria</taxon>
        <taxon>Halobacteriales</taxon>
        <taxon>Haloferacaceae</taxon>
        <taxon>Halobium</taxon>
    </lineage>
</organism>
<dbReference type="InterPro" id="IPR016040">
    <property type="entry name" value="NAD(P)-bd_dom"/>
</dbReference>
<protein>
    <submittedName>
        <fullName evidence="2">NAD(P)H-binding protein</fullName>
    </submittedName>
</protein>
<gene>
    <name evidence="2" type="ORF">ACFQE1_16760</name>
</gene>